<evidence type="ECO:0000256" key="7">
    <source>
        <dbReference type="SAM" id="Phobius"/>
    </source>
</evidence>
<feature type="transmembrane region" description="Helical" evidence="7">
    <location>
        <begin position="54"/>
        <end position="72"/>
    </location>
</feature>
<dbReference type="PROSITE" id="PS50850">
    <property type="entry name" value="MFS"/>
    <property type="match status" value="1"/>
</dbReference>
<feature type="transmembrane region" description="Helical" evidence="7">
    <location>
        <begin position="387"/>
        <end position="407"/>
    </location>
</feature>
<feature type="transmembrane region" description="Helical" evidence="7">
    <location>
        <begin position="121"/>
        <end position="140"/>
    </location>
</feature>
<feature type="transmembrane region" description="Helical" evidence="7">
    <location>
        <begin position="177"/>
        <end position="197"/>
    </location>
</feature>
<evidence type="ECO:0000256" key="1">
    <source>
        <dbReference type="ARBA" id="ARBA00004141"/>
    </source>
</evidence>
<comment type="subcellular location">
    <subcellularLocation>
        <location evidence="1">Membrane</location>
        <topology evidence="1">Multi-pass membrane protein</topology>
    </subcellularLocation>
</comment>
<dbReference type="GO" id="GO:0022857">
    <property type="term" value="F:transmembrane transporter activity"/>
    <property type="evidence" value="ECO:0007669"/>
    <property type="project" value="InterPro"/>
</dbReference>
<proteinExistence type="predicted"/>
<feature type="transmembrane region" description="Helical" evidence="7">
    <location>
        <begin position="209"/>
        <end position="229"/>
    </location>
</feature>
<feature type="transmembrane region" description="Helical" evidence="7">
    <location>
        <begin position="361"/>
        <end position="380"/>
    </location>
</feature>
<reference evidence="9" key="1">
    <citation type="journal article" date="2020" name="Stud. Mycol.">
        <title>101 Dothideomycetes genomes: a test case for predicting lifestyles and emergence of pathogens.</title>
        <authorList>
            <person name="Haridas S."/>
            <person name="Albert R."/>
            <person name="Binder M."/>
            <person name="Bloem J."/>
            <person name="Labutti K."/>
            <person name="Salamov A."/>
            <person name="Andreopoulos B."/>
            <person name="Baker S."/>
            <person name="Barry K."/>
            <person name="Bills G."/>
            <person name="Bluhm B."/>
            <person name="Cannon C."/>
            <person name="Castanera R."/>
            <person name="Culley D."/>
            <person name="Daum C."/>
            <person name="Ezra D."/>
            <person name="Gonzalez J."/>
            <person name="Henrissat B."/>
            <person name="Kuo A."/>
            <person name="Liang C."/>
            <person name="Lipzen A."/>
            <person name="Lutzoni F."/>
            <person name="Magnuson J."/>
            <person name="Mondo S."/>
            <person name="Nolan M."/>
            <person name="Ohm R."/>
            <person name="Pangilinan J."/>
            <person name="Park H.-J."/>
            <person name="Ramirez L."/>
            <person name="Alfaro M."/>
            <person name="Sun H."/>
            <person name="Tritt A."/>
            <person name="Yoshinaga Y."/>
            <person name="Zwiers L.-H."/>
            <person name="Turgeon B."/>
            <person name="Goodwin S."/>
            <person name="Spatafora J."/>
            <person name="Crous P."/>
            <person name="Grigoriev I."/>
        </authorList>
    </citation>
    <scope>NUCLEOTIDE SEQUENCE</scope>
    <source>
        <strain evidence="9">CBS 627.86</strain>
    </source>
</reference>
<gene>
    <name evidence="9" type="ORF">BDV96DRAFT_642715</name>
</gene>
<feature type="transmembrane region" description="Helical" evidence="7">
    <location>
        <begin position="320"/>
        <end position="341"/>
    </location>
</feature>
<accession>A0A6A5ZL14</accession>
<dbReference type="PROSITE" id="PS00216">
    <property type="entry name" value="SUGAR_TRANSPORT_1"/>
    <property type="match status" value="1"/>
</dbReference>
<evidence type="ECO:0000256" key="5">
    <source>
        <dbReference type="ARBA" id="ARBA00023136"/>
    </source>
</evidence>
<name>A0A6A5ZL14_9PLEO</name>
<keyword evidence="3 7" id="KW-0812">Transmembrane</keyword>
<evidence type="ECO:0000313" key="10">
    <source>
        <dbReference type="Proteomes" id="UP000799770"/>
    </source>
</evidence>
<dbReference type="PANTHER" id="PTHR23501">
    <property type="entry name" value="MAJOR FACILITATOR SUPERFAMILY"/>
    <property type="match status" value="1"/>
</dbReference>
<dbReference type="OrthoDB" id="4139357at2759"/>
<feature type="region of interest" description="Disordered" evidence="6">
    <location>
        <begin position="1"/>
        <end position="40"/>
    </location>
</feature>
<keyword evidence="4 7" id="KW-1133">Transmembrane helix</keyword>
<dbReference type="EMBL" id="ML977315">
    <property type="protein sequence ID" value="KAF2119704.1"/>
    <property type="molecule type" value="Genomic_DNA"/>
</dbReference>
<dbReference type="InterPro" id="IPR005829">
    <property type="entry name" value="Sugar_transporter_CS"/>
</dbReference>
<evidence type="ECO:0000256" key="6">
    <source>
        <dbReference type="SAM" id="MobiDB-lite"/>
    </source>
</evidence>
<feature type="transmembrane region" description="Helical" evidence="7">
    <location>
        <begin position="279"/>
        <end position="299"/>
    </location>
</feature>
<keyword evidence="2" id="KW-0813">Transport</keyword>
<organism evidence="9 10">
    <name type="scientific">Lophiotrema nucula</name>
    <dbReference type="NCBI Taxonomy" id="690887"/>
    <lineage>
        <taxon>Eukaryota</taxon>
        <taxon>Fungi</taxon>
        <taxon>Dikarya</taxon>
        <taxon>Ascomycota</taxon>
        <taxon>Pezizomycotina</taxon>
        <taxon>Dothideomycetes</taxon>
        <taxon>Pleosporomycetidae</taxon>
        <taxon>Pleosporales</taxon>
        <taxon>Lophiotremataceae</taxon>
        <taxon>Lophiotrema</taxon>
    </lineage>
</organism>
<dbReference type="SUPFAM" id="SSF103473">
    <property type="entry name" value="MFS general substrate transporter"/>
    <property type="match status" value="1"/>
</dbReference>
<evidence type="ECO:0000256" key="2">
    <source>
        <dbReference type="ARBA" id="ARBA00022448"/>
    </source>
</evidence>
<dbReference type="Proteomes" id="UP000799770">
    <property type="component" value="Unassembled WGS sequence"/>
</dbReference>
<feature type="transmembrane region" description="Helical" evidence="7">
    <location>
        <begin position="541"/>
        <end position="560"/>
    </location>
</feature>
<dbReference type="Gene3D" id="1.20.1250.20">
    <property type="entry name" value="MFS general substrate transporter like domains"/>
    <property type="match status" value="1"/>
</dbReference>
<evidence type="ECO:0000256" key="4">
    <source>
        <dbReference type="ARBA" id="ARBA00022989"/>
    </source>
</evidence>
<dbReference type="InterPro" id="IPR010573">
    <property type="entry name" value="MFS_Str1/Tri12-like"/>
</dbReference>
<evidence type="ECO:0000256" key="3">
    <source>
        <dbReference type="ARBA" id="ARBA00022692"/>
    </source>
</evidence>
<keyword evidence="10" id="KW-1185">Reference proteome</keyword>
<feature type="domain" description="Major facilitator superfamily (MFS) profile" evidence="8">
    <location>
        <begin position="54"/>
        <end position="522"/>
    </location>
</feature>
<dbReference type="InterPro" id="IPR036259">
    <property type="entry name" value="MFS_trans_sf"/>
</dbReference>
<dbReference type="AlphaFoldDB" id="A0A6A5ZL14"/>
<dbReference type="InterPro" id="IPR020846">
    <property type="entry name" value="MFS_dom"/>
</dbReference>
<evidence type="ECO:0000313" key="9">
    <source>
        <dbReference type="EMBL" id="KAF2119704.1"/>
    </source>
</evidence>
<sequence>MAVEQVQEEVHRPASTNKHDIEKVEQVSDGTPDTPPPGRLTTLDGESVVITWKTWAVIFVLSSTFGLSFWPVPTTAALQAKLAIAFGDATSSAWFIPAYTTGNAIGFLIAGANSDLFGRRLFLLFGNIVCCVGFIITATASGPTQFTAGLAITGFGGGFCQMAMCSIPELLPNKYRHIGICLSDGFIFLIVIIGPIVGRYAIDNGAWKYIYWGGFVAQFFSLAAIFAYYKPPKHPKGVPWHEAYKGLDYVGAAVIIPGICLVLVGIINTTYKSSSDPTVIAPLIVGFVLIAIFGVWETISNVPYKLCPPHLFRSHNGREFTAPFIVAFIVTMFYYSVNIIWPTMVNVFYLDATTSRSHELLLTLPPNVGLVFGACLLIAFGNLVGHWYWTLIISWTGMTLFGALMGLCTPFNQGTMIGFVFINATFFGWAQYESVAFTQLGVPQQDLGFSGGLAGMARYAGGSLATAIYTTILTNTQTKRFAATLPQAVINAGMTAENAQKLLAAFPLGAQAIAAVPGTTTEALQAATLAFKWSYAHGLKVVALSSLAFGGFGLICCFLCEDLTPKMTNKTEVFLENDKYAEKNEFH</sequence>
<dbReference type="PANTHER" id="PTHR23501:SF195">
    <property type="entry name" value="PEP5"/>
    <property type="match status" value="1"/>
</dbReference>
<feature type="transmembrane region" description="Helical" evidence="7">
    <location>
        <begin position="92"/>
        <end position="109"/>
    </location>
</feature>
<feature type="compositionally biased region" description="Basic and acidic residues" evidence="6">
    <location>
        <begin position="8"/>
        <end position="26"/>
    </location>
</feature>
<dbReference type="GO" id="GO:0005886">
    <property type="term" value="C:plasma membrane"/>
    <property type="evidence" value="ECO:0007669"/>
    <property type="project" value="TreeGrafter"/>
</dbReference>
<protein>
    <submittedName>
        <fullName evidence="9">Fungal trichothecene efflux pump</fullName>
    </submittedName>
</protein>
<feature type="transmembrane region" description="Helical" evidence="7">
    <location>
        <begin position="249"/>
        <end position="267"/>
    </location>
</feature>
<keyword evidence="5 7" id="KW-0472">Membrane</keyword>
<evidence type="ECO:0000259" key="8">
    <source>
        <dbReference type="PROSITE" id="PS50850"/>
    </source>
</evidence>
<dbReference type="Pfam" id="PF06609">
    <property type="entry name" value="TRI12"/>
    <property type="match status" value="1"/>
</dbReference>